<sequence>MSRTQAVGSVKLYSILAGIMIATFLISLDVSIIATAIPSISTQFHATTDIGWYGATYPLTMCALQPISGKLSSLLSLRWTYLSFYSIFLLGSLICGVASSSKMFIIGRAVSGAGGSGVVSGGLSVIALITTPEQRPLFTGLVTSLYALGTVVAPIIGGALSEHTWRWCFLINLPAGAVTVVTLLLFFHPPQNIGTQVVPFLRQLDLIGCALFIPSVIMVMLALQWGGDEYSWNSATVVGLFVGFAVTMTIFICWECYMGDEAMIPIVLLWGRSTMLSLAFAFLFLGSFVIPVYYLPEWFQIVKSASPIRSGVMLLPSVCTQVFGSLVCGISAKHLRYYNPWLLVGSVFLCIANGLYTTLTASSSSASWIGYQIFQGLGCGFAVQIPLLTVQLVLKDRPRYIPVGIATVLFTQYFGSAVMQSIGGAIFQNELKKQLQVQASLDDKQIEMLLNAGTLRVREVAGQAFPDRLVNIINAYNKAITTIFYLPIAGSALAFILAGGIPWLNTRSTPKDDVDCIEEADQLQSDKSANVLGLAISGGADSMALAYLCKQWELTQRQTSNDTVSVTAFVVDHKAREESTREANMVAGWLDDMGVTTQILPLTWPSHSISAFETHARRLRFQALGQACRARNIETLLMGHHQDDNVETTLWRLCTGARGAGLAGIPAVTRIPECHGLFGVAESGSSMTLSKPANYTSYRIKTTNTNELRLTELPPTPTTQSQQKQYKISTGGISITRPLLSFPKRSLLATCKENNIPYVDDPTNFDPTLTPRNAIRSLLSEKKLPHALREESILSLMRKSNSLLRSVTENSNEVLERCEVLEFAPDTGCLIIKFPSPSKNPTPTAKNDDTLSITLRRITELISPFQENHFPLRSFEPFVSRLFPPSSSSAQVGQSGKQHSFTLGGVMFQPLRCDSPPPPSSPTTTTTPDIINYEKTYLLTRQPYMRNRLPILPISVPIYPPSSSSSSPSSFSHSPTQHSGNTETSQISISTSDWHLWDNRYWFRVTGTSIPLSSGARAGAGAGLTSLSLVVRPLQKSDLKGIRMAASKEEMRELMDRLGRDAPGLVRFTLPLLVLVGNGGNEVPVALPTMEMWLPGAEETLKSMSCNVRWEWMYKMIDREPLERMRWLKN</sequence>
<keyword evidence="9 13" id="KW-1133">Transmembrane helix</keyword>
<dbReference type="VEuPathDB" id="FungiDB:ATCC64974_109800"/>
<evidence type="ECO:0000313" key="16">
    <source>
        <dbReference type="Proteomes" id="UP000068243"/>
    </source>
</evidence>
<dbReference type="Proteomes" id="UP000068243">
    <property type="component" value="Unassembled WGS sequence"/>
</dbReference>
<dbReference type="GO" id="GO:0032267">
    <property type="term" value="F:tRNA(Ile)-lysidine synthase activity"/>
    <property type="evidence" value="ECO:0007669"/>
    <property type="project" value="UniProtKB-EC"/>
</dbReference>
<dbReference type="Pfam" id="PF07690">
    <property type="entry name" value="MFS_1"/>
    <property type="match status" value="1"/>
</dbReference>
<dbReference type="VEuPathDB" id="FungiDB:An17g00120"/>
<dbReference type="SUPFAM" id="SSF52402">
    <property type="entry name" value="Adenine nucleotide alpha hydrolases-like"/>
    <property type="match status" value="1"/>
</dbReference>
<evidence type="ECO:0000256" key="10">
    <source>
        <dbReference type="ARBA" id="ARBA00023136"/>
    </source>
</evidence>
<feature type="transmembrane region" description="Helical" evidence="13">
    <location>
        <begin position="105"/>
        <end position="130"/>
    </location>
</feature>
<name>A0A117E2U4_ASPNG</name>
<keyword evidence="4" id="KW-0436">Ligase</keyword>
<comment type="subcellular location">
    <subcellularLocation>
        <location evidence="1">Membrane</location>
        <topology evidence="1">Multi-pass membrane protein</topology>
    </subcellularLocation>
</comment>
<dbReference type="AlphaFoldDB" id="A0A117E2U4"/>
<feature type="transmembrane region" description="Helical" evidence="13">
    <location>
        <begin position="137"/>
        <end position="158"/>
    </location>
</feature>
<feature type="compositionally biased region" description="Polar residues" evidence="12">
    <location>
        <begin position="976"/>
        <end position="985"/>
    </location>
</feature>
<dbReference type="PROSITE" id="PS50850">
    <property type="entry name" value="MFS"/>
    <property type="match status" value="1"/>
</dbReference>
<feature type="transmembrane region" description="Helical" evidence="13">
    <location>
        <begin position="12"/>
        <end position="38"/>
    </location>
</feature>
<dbReference type="InterPro" id="IPR011063">
    <property type="entry name" value="TilS/TtcA_N"/>
</dbReference>
<dbReference type="VEuPathDB" id="FungiDB:ASPNIDRAFT2_1136395"/>
<evidence type="ECO:0000256" key="3">
    <source>
        <dbReference type="ARBA" id="ARBA00013267"/>
    </source>
</evidence>
<keyword evidence="10 13" id="KW-0472">Membrane</keyword>
<dbReference type="InterPro" id="IPR012094">
    <property type="entry name" value="tRNA_Ile_lys_synt"/>
</dbReference>
<dbReference type="VEuPathDB" id="FungiDB:ASPNIDRAFT2_1112846"/>
<dbReference type="HAMAP" id="MF_01161">
    <property type="entry name" value="tRNA_Ile_lys_synt"/>
    <property type="match status" value="1"/>
</dbReference>
<dbReference type="NCBIfam" id="TIGR02432">
    <property type="entry name" value="lysidine_TilS_N"/>
    <property type="match status" value="1"/>
</dbReference>
<evidence type="ECO:0000256" key="6">
    <source>
        <dbReference type="ARBA" id="ARBA00022694"/>
    </source>
</evidence>
<dbReference type="Gene3D" id="3.40.50.620">
    <property type="entry name" value="HUPs"/>
    <property type="match status" value="1"/>
</dbReference>
<dbReference type="PRINTS" id="PR01036">
    <property type="entry name" value="TCRTETB"/>
</dbReference>
<reference evidence="16" key="1">
    <citation type="journal article" date="2016" name="Genome Announc.">
        <title>Draft genome sequence of Aspergillus niger strain An76.</title>
        <authorList>
            <person name="Gong W."/>
            <person name="Cheng Z."/>
            <person name="Zhang H."/>
            <person name="Liu L."/>
            <person name="Gao P."/>
            <person name="Wang L."/>
        </authorList>
    </citation>
    <scope>NUCLEOTIDE SEQUENCE [LARGE SCALE GENOMIC DNA]</scope>
    <source>
        <strain evidence="16">An76</strain>
    </source>
</reference>
<dbReference type="Gene3D" id="1.20.1720.10">
    <property type="entry name" value="Multidrug resistance protein D"/>
    <property type="match status" value="1"/>
</dbReference>
<evidence type="ECO:0000256" key="7">
    <source>
        <dbReference type="ARBA" id="ARBA00022741"/>
    </source>
</evidence>
<dbReference type="OrthoDB" id="10021397at2759"/>
<evidence type="ECO:0000256" key="8">
    <source>
        <dbReference type="ARBA" id="ARBA00022840"/>
    </source>
</evidence>
<evidence type="ECO:0000256" key="2">
    <source>
        <dbReference type="ARBA" id="ARBA00007520"/>
    </source>
</evidence>
<keyword evidence="6" id="KW-0819">tRNA processing</keyword>
<dbReference type="CDD" id="cd01992">
    <property type="entry name" value="TilS_N"/>
    <property type="match status" value="1"/>
</dbReference>
<keyword evidence="7" id="KW-0547">Nucleotide-binding</keyword>
<evidence type="ECO:0000256" key="11">
    <source>
        <dbReference type="ARBA" id="ARBA00048539"/>
    </source>
</evidence>
<dbReference type="InterPro" id="IPR012795">
    <property type="entry name" value="tRNA_Ile_lys_synt_N"/>
</dbReference>
<evidence type="ECO:0000256" key="5">
    <source>
        <dbReference type="ARBA" id="ARBA00022692"/>
    </source>
</evidence>
<feature type="transmembrane region" description="Helical" evidence="13">
    <location>
        <begin position="341"/>
        <end position="361"/>
    </location>
</feature>
<dbReference type="VEuPathDB" id="FungiDB:M747DRAFT_337556"/>
<feature type="transmembrane region" description="Helical" evidence="13">
    <location>
        <begin position="232"/>
        <end position="254"/>
    </location>
</feature>
<feature type="transmembrane region" description="Helical" evidence="13">
    <location>
        <begin position="206"/>
        <end position="226"/>
    </location>
</feature>
<evidence type="ECO:0000256" key="13">
    <source>
        <dbReference type="SAM" id="Phobius"/>
    </source>
</evidence>
<dbReference type="InterPro" id="IPR011701">
    <property type="entry name" value="MFS"/>
</dbReference>
<feature type="transmembrane region" description="Helical" evidence="13">
    <location>
        <begin position="275"/>
        <end position="296"/>
    </location>
</feature>
<evidence type="ECO:0000256" key="9">
    <source>
        <dbReference type="ARBA" id="ARBA00022989"/>
    </source>
</evidence>
<keyword evidence="5 13" id="KW-0812">Transmembrane</keyword>
<dbReference type="InterPro" id="IPR036259">
    <property type="entry name" value="MFS_trans_sf"/>
</dbReference>
<gene>
    <name evidence="15" type="ORF">ABL_08839</name>
</gene>
<evidence type="ECO:0000256" key="1">
    <source>
        <dbReference type="ARBA" id="ARBA00004141"/>
    </source>
</evidence>
<dbReference type="PANTHER" id="PTHR23501:SF193">
    <property type="entry name" value="MULTIDRUG TRANSPORTER, PUTATIVE (AFU_ORTHOLOGUE AFUA_8G00940)-RELATED"/>
    <property type="match status" value="1"/>
</dbReference>
<dbReference type="VEuPathDB" id="FungiDB:ATCC64974_109900"/>
<dbReference type="SUPFAM" id="SSF103473">
    <property type="entry name" value="MFS general substrate transporter"/>
    <property type="match status" value="1"/>
</dbReference>
<dbReference type="VEuPathDB" id="FungiDB:M747DRAFT_305521"/>
<keyword evidence="8" id="KW-0067">ATP-binding</keyword>
<dbReference type="GO" id="GO:0022857">
    <property type="term" value="F:transmembrane transporter activity"/>
    <property type="evidence" value="ECO:0007669"/>
    <property type="project" value="InterPro"/>
</dbReference>
<protein>
    <recommendedName>
        <fullName evidence="3">tRNA(Ile)-lysidine synthetase</fullName>
        <ecNumber evidence="3">6.3.4.19</ecNumber>
    </recommendedName>
</protein>
<feature type="domain" description="Major facilitator superfamily (MFS) profile" evidence="14">
    <location>
        <begin position="15"/>
        <end position="493"/>
    </location>
</feature>
<feature type="transmembrane region" description="Helical" evidence="13">
    <location>
        <begin position="164"/>
        <end position="186"/>
    </location>
</feature>
<feature type="transmembrane region" description="Helical" evidence="13">
    <location>
        <begin position="483"/>
        <end position="504"/>
    </location>
</feature>
<dbReference type="EMBL" id="BCMY01000020">
    <property type="protein sequence ID" value="GAQ46178.1"/>
    <property type="molecule type" value="Genomic_DNA"/>
</dbReference>
<dbReference type="Gene3D" id="1.20.1250.20">
    <property type="entry name" value="MFS general substrate transporter like domains"/>
    <property type="match status" value="1"/>
</dbReference>
<feature type="transmembrane region" description="Helical" evidence="13">
    <location>
        <begin position="50"/>
        <end position="67"/>
    </location>
</feature>
<dbReference type="GO" id="GO:0005886">
    <property type="term" value="C:plasma membrane"/>
    <property type="evidence" value="ECO:0007669"/>
    <property type="project" value="TreeGrafter"/>
</dbReference>
<feature type="transmembrane region" description="Helical" evidence="13">
    <location>
        <begin position="79"/>
        <end position="99"/>
    </location>
</feature>
<accession>A0A117E2U4</accession>
<dbReference type="Pfam" id="PF01171">
    <property type="entry name" value="ATP_bind_3"/>
    <property type="match status" value="1"/>
</dbReference>
<dbReference type="GO" id="GO:0005524">
    <property type="term" value="F:ATP binding"/>
    <property type="evidence" value="ECO:0007669"/>
    <property type="project" value="UniProtKB-KW"/>
</dbReference>
<feature type="region of interest" description="Disordered" evidence="12">
    <location>
        <begin position="963"/>
        <end position="985"/>
    </location>
</feature>
<dbReference type="PANTHER" id="PTHR23501">
    <property type="entry name" value="MAJOR FACILITATOR SUPERFAMILY"/>
    <property type="match status" value="1"/>
</dbReference>
<feature type="compositionally biased region" description="Low complexity" evidence="12">
    <location>
        <begin position="963"/>
        <end position="975"/>
    </location>
</feature>
<evidence type="ECO:0000256" key="12">
    <source>
        <dbReference type="SAM" id="MobiDB-lite"/>
    </source>
</evidence>
<dbReference type="InterPro" id="IPR014729">
    <property type="entry name" value="Rossmann-like_a/b/a_fold"/>
</dbReference>
<comment type="catalytic activity">
    <reaction evidence="11">
        <text>cytidine(34) in tRNA(Ile2) + L-lysine + ATP = lysidine(34) in tRNA(Ile2) + AMP + diphosphate + H(+)</text>
        <dbReference type="Rhea" id="RHEA:43744"/>
        <dbReference type="Rhea" id="RHEA-COMP:10625"/>
        <dbReference type="Rhea" id="RHEA-COMP:10670"/>
        <dbReference type="ChEBI" id="CHEBI:15378"/>
        <dbReference type="ChEBI" id="CHEBI:30616"/>
        <dbReference type="ChEBI" id="CHEBI:32551"/>
        <dbReference type="ChEBI" id="CHEBI:33019"/>
        <dbReference type="ChEBI" id="CHEBI:82748"/>
        <dbReference type="ChEBI" id="CHEBI:83665"/>
        <dbReference type="ChEBI" id="CHEBI:456215"/>
        <dbReference type="EC" id="6.3.4.19"/>
    </reaction>
</comment>
<proteinExistence type="inferred from homology"/>
<comment type="caution">
    <text evidence="15">The sequence shown here is derived from an EMBL/GenBank/DDBJ whole genome shotgun (WGS) entry which is preliminary data.</text>
</comment>
<comment type="similarity">
    <text evidence="2">Belongs to the major facilitator superfamily. TCR/Tet family.</text>
</comment>
<evidence type="ECO:0000313" key="15">
    <source>
        <dbReference type="EMBL" id="GAQ46178.1"/>
    </source>
</evidence>
<feature type="transmembrane region" description="Helical" evidence="13">
    <location>
        <begin position="373"/>
        <end position="394"/>
    </location>
</feature>
<dbReference type="EC" id="6.3.4.19" evidence="3"/>
<evidence type="ECO:0000259" key="14">
    <source>
        <dbReference type="PROSITE" id="PS50850"/>
    </source>
</evidence>
<organism evidence="15 16">
    <name type="scientific">Aspergillus niger</name>
    <dbReference type="NCBI Taxonomy" id="5061"/>
    <lineage>
        <taxon>Eukaryota</taxon>
        <taxon>Fungi</taxon>
        <taxon>Dikarya</taxon>
        <taxon>Ascomycota</taxon>
        <taxon>Pezizomycotina</taxon>
        <taxon>Eurotiomycetes</taxon>
        <taxon>Eurotiomycetidae</taxon>
        <taxon>Eurotiales</taxon>
        <taxon>Aspergillaceae</taxon>
        <taxon>Aspergillus</taxon>
        <taxon>Aspergillus subgen. Circumdati</taxon>
    </lineage>
</organism>
<evidence type="ECO:0000256" key="4">
    <source>
        <dbReference type="ARBA" id="ARBA00022598"/>
    </source>
</evidence>
<dbReference type="CDD" id="cd17502">
    <property type="entry name" value="MFS_Azr1_MDR_like"/>
    <property type="match status" value="1"/>
</dbReference>
<dbReference type="InterPro" id="IPR020846">
    <property type="entry name" value="MFS_dom"/>
</dbReference>
<dbReference type="VEuPathDB" id="FungiDB:An18g02520"/>
<dbReference type="GO" id="GO:0008033">
    <property type="term" value="P:tRNA processing"/>
    <property type="evidence" value="ECO:0007669"/>
    <property type="project" value="UniProtKB-KW"/>
</dbReference>